<dbReference type="KEGG" id="vg:32878227"/>
<proteinExistence type="predicted"/>
<dbReference type="EMBL" id="KX832224">
    <property type="protein sequence ID" value="ARR28893.1"/>
    <property type="molecule type" value="Genomic_DNA"/>
</dbReference>
<evidence type="ECO:0000313" key="2">
    <source>
        <dbReference type="EMBL" id="ARR28893.1"/>
    </source>
</evidence>
<accession>A0A1X9T5B8</accession>
<protein>
    <submittedName>
        <fullName evidence="2">Uncharacterized protein</fullName>
    </submittedName>
</protein>
<evidence type="ECO:0000256" key="1">
    <source>
        <dbReference type="SAM" id="MobiDB-lite"/>
    </source>
</evidence>
<feature type="region of interest" description="Disordered" evidence="1">
    <location>
        <begin position="441"/>
        <end position="460"/>
    </location>
</feature>
<sequence length="460" mass="51331">MASLFNFTRYTGLYPCEAVSMAYTDDTYKLTSPPSCLQSTCPFVCVKFWANCDPLCASYIDPTPQATPTSYTSNRYPYLSPDNLCHMQVQNKCGIYSPCVLGQVLIWTYIMSYINDPLVHDYTVYGMSSTTSTFINKLVNKALIDDFFQSVTKNIEEWPPYIVNYRHAKAEVNAANWQLDFGLAVFGMCDSLLVRVTLTNDQITTSPCITLTRADINAGIERWKLVGYTMAQIKPCEAPCSNHMEGFQKIILAYVGFQTSDSVGNSYLFALNKWFTDNMYCTDSANCLSLVSDDAPCMTAKVINRLFEVCANEKIIRDVLKNRAPSVDVTALKTLLDLKPPAFTISDWLYTNKVCTRLDLINATIYSCAEAVDDGLGCLSSSKLRDFLLNNDNCNGYVIPVTAIYGFTEPISFYTRTLGFGANIADSIPKQKFCKPKRTLGSPPQFTLPTRSPTTVTVKP</sequence>
<feature type="compositionally biased region" description="Polar residues" evidence="1">
    <location>
        <begin position="442"/>
        <end position="460"/>
    </location>
</feature>
<name>A0A1X9T5B8_9VIRU</name>
<dbReference type="Proteomes" id="UP000203507">
    <property type="component" value="Segment"/>
</dbReference>
<evidence type="ECO:0000313" key="3">
    <source>
        <dbReference type="Proteomes" id="UP000203507"/>
    </source>
</evidence>
<dbReference type="RefSeq" id="YP_009362402.1">
    <property type="nucleotide sequence ID" value="NC_034618.1"/>
</dbReference>
<keyword evidence="3" id="KW-1185">Reference proteome</keyword>
<reference evidence="2" key="1">
    <citation type="journal article" date="2017" name="Vet. Pathol.">
        <title>Ranid Herpesvirus 3 and Proliferative Dermatitis in Free-Ranging Wild Common Frogs (Rana Temporaria).</title>
        <authorList>
            <person name="Origgi F.C."/>
            <person name="Schmidt B.R."/>
            <person name="Lohmann P."/>
            <person name="Otten P."/>
            <person name="Akdesir E."/>
            <person name="Gaschen V."/>
            <person name="Aguilar-Bultet L."/>
            <person name="Wahli T."/>
            <person name="Sattler U."/>
            <person name="Stoffel M.H."/>
        </authorList>
    </citation>
    <scope>NUCLEOTIDE SEQUENCE [LARGE SCALE GENOMIC DNA]</scope>
    <source>
        <strain evidence="2">FO1_2015</strain>
    </source>
</reference>
<organism evidence="2">
    <name type="scientific">Ranid herpesvirus 3</name>
    <dbReference type="NCBI Taxonomy" id="1987509"/>
    <lineage>
        <taxon>Viruses</taxon>
        <taxon>Duplodnaviria</taxon>
        <taxon>Heunggongvirae</taxon>
        <taxon>Peploviricota</taxon>
        <taxon>Herviviricetes</taxon>
        <taxon>Herpesvirales</taxon>
        <taxon>Alloherpesviridae</taxon>
        <taxon>Batravirus</taxon>
        <taxon>Batravirus ranidallo3</taxon>
    </lineage>
</organism>
<dbReference type="GeneID" id="32878227"/>